<organism evidence="4 5">
    <name type="scientific">Consotaella salsifontis</name>
    <dbReference type="NCBI Taxonomy" id="1365950"/>
    <lineage>
        <taxon>Bacteria</taxon>
        <taxon>Pseudomonadati</taxon>
        <taxon>Pseudomonadota</taxon>
        <taxon>Alphaproteobacteria</taxon>
        <taxon>Hyphomicrobiales</taxon>
        <taxon>Aurantimonadaceae</taxon>
        <taxon>Consotaella</taxon>
    </lineage>
</organism>
<dbReference type="InterPro" id="IPR036430">
    <property type="entry name" value="RNase_T2-like_sf"/>
</dbReference>
<comment type="similarity">
    <text evidence="1 2">Belongs to the RNase T2 family.</text>
</comment>
<proteinExistence type="inferred from homology"/>
<accession>A0A1T4MC08</accession>
<dbReference type="Gene3D" id="3.90.730.10">
    <property type="entry name" value="Ribonuclease T2-like"/>
    <property type="match status" value="1"/>
</dbReference>
<keyword evidence="3" id="KW-0732">Signal</keyword>
<evidence type="ECO:0000256" key="1">
    <source>
        <dbReference type="ARBA" id="ARBA00007469"/>
    </source>
</evidence>
<dbReference type="GO" id="GO:0006401">
    <property type="term" value="P:RNA catabolic process"/>
    <property type="evidence" value="ECO:0007669"/>
    <property type="project" value="TreeGrafter"/>
</dbReference>
<dbReference type="GO" id="GO:0003723">
    <property type="term" value="F:RNA binding"/>
    <property type="evidence" value="ECO:0007669"/>
    <property type="project" value="InterPro"/>
</dbReference>
<evidence type="ECO:0000313" key="5">
    <source>
        <dbReference type="Proteomes" id="UP000190135"/>
    </source>
</evidence>
<feature type="signal peptide" evidence="3">
    <location>
        <begin position="1"/>
        <end position="22"/>
    </location>
</feature>
<dbReference type="PANTHER" id="PTHR11240">
    <property type="entry name" value="RIBONUCLEASE T2"/>
    <property type="match status" value="1"/>
</dbReference>
<reference evidence="4 5" key="1">
    <citation type="submission" date="2017-02" db="EMBL/GenBank/DDBJ databases">
        <authorList>
            <person name="Peterson S.W."/>
        </authorList>
    </citation>
    <scope>NUCLEOTIDE SEQUENCE [LARGE SCALE GENOMIC DNA]</scope>
    <source>
        <strain evidence="4 5">USBA 369</strain>
    </source>
</reference>
<evidence type="ECO:0000313" key="4">
    <source>
        <dbReference type="EMBL" id="SJZ64411.1"/>
    </source>
</evidence>
<dbReference type="InterPro" id="IPR001568">
    <property type="entry name" value="RNase_T2-like"/>
</dbReference>
<dbReference type="AlphaFoldDB" id="A0A1T4MC08"/>
<evidence type="ECO:0000256" key="3">
    <source>
        <dbReference type="SAM" id="SignalP"/>
    </source>
</evidence>
<sequence>MTTLRNALFALLLAFTAAPAAAEVPMVGRFAAEARCPAFQSLRQETNPGNVLVEPGKSYQLLARNADPASHYYIVVPGAEPERRWVPIGCGRVSDGSQQADADLLRPASAPGSDERPALYVFAVTWGPAFCEGKPSAPECAGGGKGDRFSLHGLWPQASEYCGTAANLRDRPWSRLPEPAMSATTRRSLDQAMPGTRSYLHRHEWARHGSCYGTDADRYFSDSMKLLGALNGSALRPLFVERAGKTLTLRDVRAAADRSFGEGVGWRVSLHCERDGRRRIITEMTIALAGKITPSANFSDLMAAAPPVRSDCNSGIVDPPGLQ</sequence>
<dbReference type="InterPro" id="IPR033130">
    <property type="entry name" value="RNase_T2_His_AS_2"/>
</dbReference>
<name>A0A1T4MC08_9HYPH</name>
<dbReference type="EMBL" id="FUXL01000002">
    <property type="protein sequence ID" value="SJZ64411.1"/>
    <property type="molecule type" value="Genomic_DNA"/>
</dbReference>
<dbReference type="STRING" id="1365950.SAMN05428963_10260"/>
<gene>
    <name evidence="4" type="ORF">SAMN05428963_10260</name>
</gene>
<evidence type="ECO:0000256" key="2">
    <source>
        <dbReference type="RuleBase" id="RU004328"/>
    </source>
</evidence>
<dbReference type="RefSeq" id="WP_078706769.1">
    <property type="nucleotide sequence ID" value="NZ_FUXL01000002.1"/>
</dbReference>
<dbReference type="Proteomes" id="UP000190135">
    <property type="component" value="Unassembled WGS sequence"/>
</dbReference>
<dbReference type="InterPro" id="IPR018188">
    <property type="entry name" value="RNase_T2_His_AS_1"/>
</dbReference>
<dbReference type="PANTHER" id="PTHR11240:SF22">
    <property type="entry name" value="RIBONUCLEASE T2"/>
    <property type="match status" value="1"/>
</dbReference>
<feature type="chain" id="PRO_5012617198" evidence="3">
    <location>
        <begin position="23"/>
        <end position="323"/>
    </location>
</feature>
<dbReference type="PROSITE" id="PS00530">
    <property type="entry name" value="RNASE_T2_1"/>
    <property type="match status" value="1"/>
</dbReference>
<dbReference type="SUPFAM" id="SSF55895">
    <property type="entry name" value="Ribonuclease Rh-like"/>
    <property type="match status" value="1"/>
</dbReference>
<dbReference type="GO" id="GO:0033897">
    <property type="term" value="F:ribonuclease T2 activity"/>
    <property type="evidence" value="ECO:0007669"/>
    <property type="project" value="InterPro"/>
</dbReference>
<dbReference type="OrthoDB" id="4720638at2"/>
<dbReference type="Pfam" id="PF00445">
    <property type="entry name" value="Ribonuclease_T2"/>
    <property type="match status" value="1"/>
</dbReference>
<dbReference type="PROSITE" id="PS00531">
    <property type="entry name" value="RNASE_T2_2"/>
    <property type="match status" value="1"/>
</dbReference>
<protein>
    <submittedName>
        <fullName evidence="4">Ribonuclease T2</fullName>
    </submittedName>
</protein>
<keyword evidence="5" id="KW-1185">Reference proteome</keyword>